<evidence type="ECO:0000256" key="3">
    <source>
        <dbReference type="ARBA" id="ARBA00023163"/>
    </source>
</evidence>
<dbReference type="Pfam" id="PF13411">
    <property type="entry name" value="MerR_1"/>
    <property type="match status" value="1"/>
</dbReference>
<dbReference type="InterPro" id="IPR047057">
    <property type="entry name" value="MerR_fam"/>
</dbReference>
<dbReference type="Gene3D" id="3.40.50.280">
    <property type="entry name" value="Cobalamin-binding domain"/>
    <property type="match status" value="1"/>
</dbReference>
<organism evidence="5 6">
    <name type="scientific">Nostocoides australiense Ben110</name>
    <dbReference type="NCBI Taxonomy" id="1193182"/>
    <lineage>
        <taxon>Bacteria</taxon>
        <taxon>Bacillati</taxon>
        <taxon>Actinomycetota</taxon>
        <taxon>Actinomycetes</taxon>
        <taxon>Micrococcales</taxon>
        <taxon>Intrasporangiaceae</taxon>
        <taxon>Nostocoides</taxon>
    </lineage>
</organism>
<feature type="domain" description="HTH merR-type" evidence="4">
    <location>
        <begin position="1"/>
        <end position="70"/>
    </location>
</feature>
<dbReference type="PANTHER" id="PTHR30204">
    <property type="entry name" value="REDOX-CYCLING DRUG-SENSING TRANSCRIPTIONAL ACTIVATOR SOXR"/>
    <property type="match status" value="1"/>
</dbReference>
<dbReference type="InterPro" id="IPR036594">
    <property type="entry name" value="Meth_synthase_dom"/>
</dbReference>
<keyword evidence="2" id="KW-0238">DNA-binding</keyword>
<dbReference type="GO" id="GO:0003700">
    <property type="term" value="F:DNA-binding transcription factor activity"/>
    <property type="evidence" value="ECO:0007669"/>
    <property type="project" value="InterPro"/>
</dbReference>
<dbReference type="CDD" id="cd01104">
    <property type="entry name" value="HTH_MlrA-CarA"/>
    <property type="match status" value="1"/>
</dbReference>
<name>W6K2D4_9MICO</name>
<dbReference type="Proteomes" id="UP000035763">
    <property type="component" value="Unassembled WGS sequence"/>
</dbReference>
<dbReference type="RefSeq" id="WP_048695541.1">
    <property type="nucleotide sequence ID" value="NZ_HG764815.1"/>
</dbReference>
<dbReference type="SUPFAM" id="SSF52242">
    <property type="entry name" value="Cobalamin (vitamin B12)-binding domain"/>
    <property type="match status" value="1"/>
</dbReference>
<dbReference type="InterPro" id="IPR003759">
    <property type="entry name" value="Cbl-bd_cap"/>
</dbReference>
<dbReference type="OrthoDB" id="9800334at2"/>
<evidence type="ECO:0000259" key="4">
    <source>
        <dbReference type="PROSITE" id="PS50937"/>
    </source>
</evidence>
<dbReference type="PROSITE" id="PS50937">
    <property type="entry name" value="HTH_MERR_2"/>
    <property type="match status" value="1"/>
</dbReference>
<dbReference type="Gene3D" id="1.10.1660.10">
    <property type="match status" value="1"/>
</dbReference>
<dbReference type="GO" id="GO:0003677">
    <property type="term" value="F:DNA binding"/>
    <property type="evidence" value="ECO:0007669"/>
    <property type="project" value="UniProtKB-KW"/>
</dbReference>
<dbReference type="Pfam" id="PF02607">
    <property type="entry name" value="B12-binding_2"/>
    <property type="match status" value="1"/>
</dbReference>
<gene>
    <name evidence="5" type="ORF">BN11_580008</name>
</gene>
<dbReference type="Gene3D" id="1.10.1240.10">
    <property type="entry name" value="Methionine synthase domain"/>
    <property type="match status" value="1"/>
</dbReference>
<dbReference type="PANTHER" id="PTHR30204:SF67">
    <property type="entry name" value="HTH-TYPE TRANSCRIPTIONAL REGULATOR MLRA-RELATED"/>
    <property type="match status" value="1"/>
</dbReference>
<dbReference type="AlphaFoldDB" id="W6K2D4"/>
<evidence type="ECO:0000313" key="6">
    <source>
        <dbReference type="Proteomes" id="UP000035763"/>
    </source>
</evidence>
<dbReference type="SUPFAM" id="SSF46955">
    <property type="entry name" value="Putative DNA-binding domain"/>
    <property type="match status" value="1"/>
</dbReference>
<dbReference type="GO" id="GO:0046872">
    <property type="term" value="F:metal ion binding"/>
    <property type="evidence" value="ECO:0007669"/>
    <property type="project" value="InterPro"/>
</dbReference>
<proteinExistence type="predicted"/>
<comment type="caution">
    <text evidence="5">The sequence shown here is derived from an EMBL/GenBank/DDBJ whole genome shotgun (WGS) entry which is preliminary data.</text>
</comment>
<dbReference type="InterPro" id="IPR009061">
    <property type="entry name" value="DNA-bd_dom_put_sf"/>
</dbReference>
<dbReference type="STRING" id="1193182.BN11_580008"/>
<dbReference type="EMBL" id="CAJA01000483">
    <property type="protein sequence ID" value="CCH75230.1"/>
    <property type="molecule type" value="Genomic_DNA"/>
</dbReference>
<evidence type="ECO:0000313" key="5">
    <source>
        <dbReference type="EMBL" id="CCH75230.1"/>
    </source>
</evidence>
<keyword evidence="1" id="KW-0805">Transcription regulation</keyword>
<keyword evidence="6" id="KW-1185">Reference proteome</keyword>
<evidence type="ECO:0000256" key="2">
    <source>
        <dbReference type="ARBA" id="ARBA00023125"/>
    </source>
</evidence>
<dbReference type="GO" id="GO:0031419">
    <property type="term" value="F:cobalamin binding"/>
    <property type="evidence" value="ECO:0007669"/>
    <property type="project" value="InterPro"/>
</dbReference>
<dbReference type="InterPro" id="IPR000551">
    <property type="entry name" value="MerR-type_HTH_dom"/>
</dbReference>
<keyword evidence="3" id="KW-0804">Transcription</keyword>
<dbReference type="InterPro" id="IPR036724">
    <property type="entry name" value="Cobalamin-bd_sf"/>
</dbReference>
<accession>W6K2D4</accession>
<dbReference type="SMART" id="SM00422">
    <property type="entry name" value="HTH_MERR"/>
    <property type="match status" value="1"/>
</dbReference>
<reference evidence="5 6" key="1">
    <citation type="journal article" date="2013" name="ISME J.">
        <title>A metabolic model for members of the genus Tetrasphaera involved in enhanced biological phosphorus removal.</title>
        <authorList>
            <person name="Kristiansen R."/>
            <person name="Nguyen H.T.T."/>
            <person name="Saunders A.M."/>
            <person name="Nielsen J.L."/>
            <person name="Wimmer R."/>
            <person name="Le V.Q."/>
            <person name="McIlroy S.J."/>
            <person name="Petrovski S."/>
            <person name="Seviour R.J."/>
            <person name="Calteau A."/>
            <person name="Nielsen K.L."/>
            <person name="Nielsen P.H."/>
        </authorList>
    </citation>
    <scope>NUCLEOTIDE SEQUENCE [LARGE SCALE GENOMIC DNA]</scope>
    <source>
        <strain evidence="5 6">Ben110</strain>
    </source>
</reference>
<sequence length="283" mass="29478">MYTIKAVAEATGIPPATLRAWERRYAVVRPPRSPTGYRLYDESLIQDLRVMRELVAVGHPASEAARIVAGRRQDVAAASPSPPISELIAAARSADPAVISAAVAAGLAAPLPVAVSGWLVPALTAVGEGWVDGTVGIATEHLISHAIHRALATRLHRYTATARAAPVLVGLPSGSHHELGALAFAALAARDALPVRYLGADLPAAAWVQCARQTRAAAAVIAVPTHVDVATTRRTTKALASVPAIRVFAGGAYQDDICETATPLGHDIVTAVSVLRARLESRP</sequence>
<protein>
    <submittedName>
        <fullName evidence="5">Transcriptional regulator, MerR family</fullName>
    </submittedName>
</protein>
<evidence type="ECO:0000256" key="1">
    <source>
        <dbReference type="ARBA" id="ARBA00023015"/>
    </source>
</evidence>